<keyword evidence="1" id="KW-0472">Membrane</keyword>
<keyword evidence="1" id="KW-0812">Transmembrane</keyword>
<gene>
    <name evidence="2" type="ORF">ACFSJD_42590</name>
</gene>
<dbReference type="SUPFAM" id="SSF55961">
    <property type="entry name" value="Bet v1-like"/>
    <property type="match status" value="1"/>
</dbReference>
<accession>A0ABW4FAY2</accession>
<keyword evidence="3" id="KW-1185">Reference proteome</keyword>
<dbReference type="PANTHER" id="PTHR38588:SF1">
    <property type="entry name" value="BLL0334 PROTEIN"/>
    <property type="match status" value="1"/>
</dbReference>
<evidence type="ECO:0000313" key="3">
    <source>
        <dbReference type="Proteomes" id="UP001597114"/>
    </source>
</evidence>
<dbReference type="RefSeq" id="WP_344730608.1">
    <property type="nucleotide sequence ID" value="NZ_BAAAUS010000068.1"/>
</dbReference>
<dbReference type="InterPro" id="IPR023393">
    <property type="entry name" value="START-like_dom_sf"/>
</dbReference>
<proteinExistence type="predicted"/>
<evidence type="ECO:0000313" key="2">
    <source>
        <dbReference type="EMBL" id="MFD1524238.1"/>
    </source>
</evidence>
<dbReference type="EMBL" id="JBHUCO010000078">
    <property type="protein sequence ID" value="MFD1524238.1"/>
    <property type="molecule type" value="Genomic_DNA"/>
</dbReference>
<protein>
    <submittedName>
        <fullName evidence="2">CoxG family protein</fullName>
    </submittedName>
</protein>
<dbReference type="Pfam" id="PF06240">
    <property type="entry name" value="COXG"/>
    <property type="match status" value="1"/>
</dbReference>
<dbReference type="PANTHER" id="PTHR38588">
    <property type="entry name" value="BLL0334 PROTEIN"/>
    <property type="match status" value="1"/>
</dbReference>
<feature type="transmembrane region" description="Helical" evidence="1">
    <location>
        <begin position="217"/>
        <end position="241"/>
    </location>
</feature>
<evidence type="ECO:0000256" key="1">
    <source>
        <dbReference type="SAM" id="Phobius"/>
    </source>
</evidence>
<sequence length="244" mass="25711">MKLSSSFWVPAAPERVFAHFLDPDSMRACVPGCQELEKVDDTHYRGTLVNEVAHVRFSAGFTAEITEQAGPGQVKALLRGEDRRLGSSIKIEAALAVNEDGAADSSRVEFGLDVALWGKIGRLGESIVRRRTEEVERQFAADFSRVCAAGPPGPGNAVARELLAARGTDQRVKAPVAAGAATASVPRLAAAPAVDGATPGRIPWWRRIEDLLTGRRVLVLAAIAAAAATGGVIAGLSRVAAARR</sequence>
<dbReference type="Gene3D" id="3.30.530.20">
    <property type="match status" value="1"/>
</dbReference>
<reference evidence="3" key="1">
    <citation type="journal article" date="2019" name="Int. J. Syst. Evol. Microbiol.">
        <title>The Global Catalogue of Microorganisms (GCM) 10K type strain sequencing project: providing services to taxonomists for standard genome sequencing and annotation.</title>
        <authorList>
            <consortium name="The Broad Institute Genomics Platform"/>
            <consortium name="The Broad Institute Genome Sequencing Center for Infectious Disease"/>
            <person name="Wu L."/>
            <person name="Ma J."/>
        </authorList>
    </citation>
    <scope>NUCLEOTIDE SEQUENCE [LARGE SCALE GENOMIC DNA]</scope>
    <source>
        <strain evidence="3">CCM 7043</strain>
    </source>
</reference>
<organism evidence="2 3">
    <name type="scientific">Pseudonocardia yunnanensis</name>
    <dbReference type="NCBI Taxonomy" id="58107"/>
    <lineage>
        <taxon>Bacteria</taxon>
        <taxon>Bacillati</taxon>
        <taxon>Actinomycetota</taxon>
        <taxon>Actinomycetes</taxon>
        <taxon>Pseudonocardiales</taxon>
        <taxon>Pseudonocardiaceae</taxon>
        <taxon>Pseudonocardia</taxon>
    </lineage>
</organism>
<dbReference type="InterPro" id="IPR010419">
    <property type="entry name" value="CO_DH_gsu"/>
</dbReference>
<name>A0ABW4FAY2_9PSEU</name>
<dbReference type="Proteomes" id="UP001597114">
    <property type="component" value="Unassembled WGS sequence"/>
</dbReference>
<comment type="caution">
    <text evidence="2">The sequence shown here is derived from an EMBL/GenBank/DDBJ whole genome shotgun (WGS) entry which is preliminary data.</text>
</comment>
<keyword evidence="1" id="KW-1133">Transmembrane helix</keyword>